<dbReference type="InterPro" id="IPR022742">
    <property type="entry name" value="Hydrolase_4"/>
</dbReference>
<organism evidence="2 3">
    <name type="scientific">Vibrio algarum</name>
    <dbReference type="NCBI Taxonomy" id="3020714"/>
    <lineage>
        <taxon>Bacteria</taxon>
        <taxon>Pseudomonadati</taxon>
        <taxon>Pseudomonadota</taxon>
        <taxon>Gammaproteobacteria</taxon>
        <taxon>Vibrionales</taxon>
        <taxon>Vibrionaceae</taxon>
        <taxon>Vibrio</taxon>
    </lineage>
</organism>
<evidence type="ECO:0000313" key="3">
    <source>
        <dbReference type="Proteomes" id="UP001210678"/>
    </source>
</evidence>
<dbReference type="Gene3D" id="3.40.50.1820">
    <property type="entry name" value="alpha/beta hydrolase"/>
    <property type="match status" value="1"/>
</dbReference>
<dbReference type="GO" id="GO:0016787">
    <property type="term" value="F:hydrolase activity"/>
    <property type="evidence" value="ECO:0007669"/>
    <property type="project" value="UniProtKB-KW"/>
</dbReference>
<protein>
    <submittedName>
        <fullName evidence="2">Alpha/beta fold hydrolase</fullName>
    </submittedName>
</protein>
<feature type="domain" description="Serine aminopeptidase S33" evidence="1">
    <location>
        <begin position="26"/>
        <end position="257"/>
    </location>
</feature>
<dbReference type="PANTHER" id="PTHR11614">
    <property type="entry name" value="PHOSPHOLIPASE-RELATED"/>
    <property type="match status" value="1"/>
</dbReference>
<evidence type="ECO:0000259" key="1">
    <source>
        <dbReference type="Pfam" id="PF12146"/>
    </source>
</evidence>
<name>A0ABT4YR07_9VIBR</name>
<dbReference type="InterPro" id="IPR051044">
    <property type="entry name" value="MAG_DAG_Lipase"/>
</dbReference>
<keyword evidence="2" id="KW-0378">Hydrolase</keyword>
<proteinExistence type="predicted"/>
<dbReference type="EMBL" id="JAQLOI010000001">
    <property type="protein sequence ID" value="MDB1123994.1"/>
    <property type="molecule type" value="Genomic_DNA"/>
</dbReference>
<comment type="caution">
    <text evidence="2">The sequence shown here is derived from an EMBL/GenBank/DDBJ whole genome shotgun (WGS) entry which is preliminary data.</text>
</comment>
<dbReference type="RefSeq" id="WP_272135844.1">
    <property type="nucleotide sequence ID" value="NZ_JAQLOI010000001.1"/>
</dbReference>
<accession>A0ABT4YR07</accession>
<keyword evidence="3" id="KW-1185">Reference proteome</keyword>
<dbReference type="Pfam" id="PF12146">
    <property type="entry name" value="Hydrolase_4"/>
    <property type="match status" value="1"/>
</dbReference>
<sequence>MKQRVLAKDGKNFDLHVWFPDTACNKAIILSHGMAEHIERYDSFAKACNKQGIAVFGANHRGHGPNAERLGHFADINGWQLVLDDLDSVIDFVNEEYEVKPVLLGHSMGSFAARHYAVQNGTKLSALVLCGSNHQGVLMFRLGLIAAKLVKVFTGGSTPSPFLEKLSFGNYNSKIKPLRTEQDWLCRDESIVDAYIADPYCGFTPTPQFWIDLLQGLTDMSSAEAFARIPADLPIMIISGDSDPVNNYGKGITALENALREGGV</sequence>
<dbReference type="InterPro" id="IPR029058">
    <property type="entry name" value="AB_hydrolase_fold"/>
</dbReference>
<evidence type="ECO:0000313" key="2">
    <source>
        <dbReference type="EMBL" id="MDB1123994.1"/>
    </source>
</evidence>
<gene>
    <name evidence="2" type="ORF">PGX00_10195</name>
</gene>
<dbReference type="SUPFAM" id="SSF53474">
    <property type="entry name" value="alpha/beta-Hydrolases"/>
    <property type="match status" value="1"/>
</dbReference>
<reference evidence="2 3" key="1">
    <citation type="submission" date="2023-01" db="EMBL/GenBank/DDBJ databases">
        <title>Vibrio sp. KJ40-1 sp.nov, isolated from marine algae.</title>
        <authorList>
            <person name="Butt M."/>
            <person name="Kim J.M.J."/>
            <person name="Jeon C.O.C."/>
        </authorList>
    </citation>
    <scope>NUCLEOTIDE SEQUENCE [LARGE SCALE GENOMIC DNA]</scope>
    <source>
        <strain evidence="2 3">KJ40-1</strain>
    </source>
</reference>
<dbReference type="Proteomes" id="UP001210678">
    <property type="component" value="Unassembled WGS sequence"/>
</dbReference>